<dbReference type="KEGG" id="mind:mvi_07030"/>
<organism evidence="1 2">
    <name type="scientific">Methylobacterium indicum</name>
    <dbReference type="NCBI Taxonomy" id="1775910"/>
    <lineage>
        <taxon>Bacteria</taxon>
        <taxon>Pseudomonadati</taxon>
        <taxon>Pseudomonadota</taxon>
        <taxon>Alphaproteobacteria</taxon>
        <taxon>Hyphomicrobiales</taxon>
        <taxon>Methylobacteriaceae</taxon>
        <taxon>Methylobacterium</taxon>
    </lineage>
</organism>
<dbReference type="Proteomes" id="UP000663508">
    <property type="component" value="Chromosome"/>
</dbReference>
<accession>A0A8H8WQ09</accession>
<gene>
    <name evidence="1" type="ORF">mvi_07030</name>
</gene>
<evidence type="ECO:0000313" key="1">
    <source>
        <dbReference type="EMBL" id="BCM82242.1"/>
    </source>
</evidence>
<sequence length="64" mass="6987">MTAEPARPRWLTTLVLMAAIVVAAGYAFTVVLDALNLHISRCSDQSAPEYIADRAERAHSCGRE</sequence>
<reference evidence="1" key="1">
    <citation type="submission" date="2020-11" db="EMBL/GenBank/DDBJ databases">
        <title>Complete genome sequence of a novel pathogenic Methylobacterium strain isolated from rice in Vietnam.</title>
        <authorList>
            <person name="Lai K."/>
            <person name="Okazaki S."/>
            <person name="Higashi K."/>
            <person name="Mori H."/>
            <person name="Toyoda A."/>
            <person name="Kurokawa K."/>
        </authorList>
    </citation>
    <scope>NUCLEOTIDE SEQUENCE</scope>
    <source>
        <strain evidence="1">VL1</strain>
    </source>
</reference>
<proteinExistence type="predicted"/>
<name>A0A8H8WQ09_9HYPH</name>
<evidence type="ECO:0000313" key="2">
    <source>
        <dbReference type="Proteomes" id="UP000663508"/>
    </source>
</evidence>
<dbReference type="RefSeq" id="WP_207181456.1">
    <property type="nucleotide sequence ID" value="NZ_AP024145.1"/>
</dbReference>
<protein>
    <submittedName>
        <fullName evidence="1">Uncharacterized protein</fullName>
    </submittedName>
</protein>
<dbReference type="EMBL" id="AP024145">
    <property type="protein sequence ID" value="BCM82242.1"/>
    <property type="molecule type" value="Genomic_DNA"/>
</dbReference>
<dbReference type="AlphaFoldDB" id="A0A8H8WQ09"/>